<gene>
    <name evidence="3" type="ORF">AaeL_AAEL001953</name>
</gene>
<dbReference type="OMA" id="RVSYVEW"/>
<organism evidence="3 4">
    <name type="scientific">Aedes aegypti</name>
    <name type="common">Yellowfever mosquito</name>
    <name type="synonym">Culex aegypti</name>
    <dbReference type="NCBI Taxonomy" id="7159"/>
    <lineage>
        <taxon>Eukaryota</taxon>
        <taxon>Metazoa</taxon>
        <taxon>Ecdysozoa</taxon>
        <taxon>Arthropoda</taxon>
        <taxon>Hexapoda</taxon>
        <taxon>Insecta</taxon>
        <taxon>Pterygota</taxon>
        <taxon>Neoptera</taxon>
        <taxon>Endopterygota</taxon>
        <taxon>Diptera</taxon>
        <taxon>Nematocera</taxon>
        <taxon>Culicoidea</taxon>
        <taxon>Culicidae</taxon>
        <taxon>Culicinae</taxon>
        <taxon>Aedini</taxon>
        <taxon>Aedes</taxon>
        <taxon>Stegomyia</taxon>
    </lineage>
</organism>
<accession>Q17JN9</accession>
<evidence type="ECO:0000256" key="1">
    <source>
        <dbReference type="SAM" id="Coils"/>
    </source>
</evidence>
<feature type="region of interest" description="Disordered" evidence="2">
    <location>
        <begin position="569"/>
        <end position="595"/>
    </location>
</feature>
<dbReference type="Proteomes" id="UP000682892">
    <property type="component" value="Unassembled WGS sequence"/>
</dbReference>
<feature type="compositionally biased region" description="Low complexity" evidence="2">
    <location>
        <begin position="344"/>
        <end position="361"/>
    </location>
</feature>
<feature type="compositionally biased region" description="Polar residues" evidence="2">
    <location>
        <begin position="845"/>
        <end position="861"/>
    </location>
</feature>
<dbReference type="AlphaFoldDB" id="Q17JN9"/>
<reference evidence="3" key="1">
    <citation type="submission" date="2005-10" db="EMBL/GenBank/DDBJ databases">
        <authorList>
            <person name="Loftus B.J."/>
            <person name="Nene V.M."/>
            <person name="Hannick L.I."/>
            <person name="Bidwell S."/>
            <person name="Haas B."/>
            <person name="Amedeo P."/>
            <person name="Orvis J."/>
            <person name="Wortman J.R."/>
            <person name="White O.R."/>
            <person name="Salzberg S."/>
            <person name="Shumway M."/>
            <person name="Koo H."/>
            <person name="Zhao Y."/>
            <person name="Holmes M."/>
            <person name="Miller J."/>
            <person name="Schatz M."/>
            <person name="Pop M."/>
            <person name="Pai G."/>
            <person name="Utterback T."/>
            <person name="Rogers Y.-H."/>
            <person name="Kravitz S."/>
            <person name="Fraser C.M."/>
        </authorList>
    </citation>
    <scope>NUCLEOTIDE SEQUENCE</scope>
    <source>
        <strain evidence="3">Liverpool</strain>
    </source>
</reference>
<dbReference type="HOGENOM" id="CLU_302898_0_0_1"/>
<evidence type="ECO:0000313" key="4">
    <source>
        <dbReference type="Proteomes" id="UP000682892"/>
    </source>
</evidence>
<evidence type="ECO:0000313" key="3">
    <source>
        <dbReference type="EMBL" id="EAT46935.1"/>
    </source>
</evidence>
<feature type="region of interest" description="Disordered" evidence="2">
    <location>
        <begin position="943"/>
        <end position="992"/>
    </location>
</feature>
<name>Q17JN9_AEDAE</name>
<feature type="region of interest" description="Disordered" evidence="2">
    <location>
        <begin position="132"/>
        <end position="153"/>
    </location>
</feature>
<dbReference type="STRING" id="7159.Q17JN9"/>
<keyword evidence="1" id="KW-0175">Coiled coil</keyword>
<feature type="compositionally biased region" description="Polar residues" evidence="2">
    <location>
        <begin position="965"/>
        <end position="976"/>
    </location>
</feature>
<feature type="coiled-coil region" evidence="1">
    <location>
        <begin position="77"/>
        <end position="132"/>
    </location>
</feature>
<dbReference type="PhylomeDB" id="Q17JN9"/>
<feature type="compositionally biased region" description="Low complexity" evidence="2">
    <location>
        <begin position="472"/>
        <end position="491"/>
    </location>
</feature>
<reference evidence="3" key="3">
    <citation type="submission" date="2012-09" db="EMBL/GenBank/DDBJ databases">
        <authorList>
            <consortium name="VectorBase"/>
        </authorList>
    </citation>
    <scope>NUCLEOTIDE SEQUENCE</scope>
    <source>
        <strain evidence="3">Liverpool</strain>
    </source>
</reference>
<feature type="region of interest" description="Disordered" evidence="2">
    <location>
        <begin position="344"/>
        <end position="524"/>
    </location>
</feature>
<proteinExistence type="predicted"/>
<protein>
    <submittedName>
        <fullName evidence="3">AAEL001953-PA</fullName>
    </submittedName>
</protein>
<dbReference type="eggNOG" id="ENOG502T86C">
    <property type="taxonomic scope" value="Eukaryota"/>
</dbReference>
<dbReference type="EMBL" id="CH477231">
    <property type="protein sequence ID" value="EAT46935.1"/>
    <property type="molecule type" value="Genomic_DNA"/>
</dbReference>
<reference evidence="3" key="2">
    <citation type="journal article" date="2007" name="Science">
        <title>Genome sequence of Aedes aegypti, a major arbovirus vector.</title>
        <authorList>
            <person name="Nene V."/>
            <person name="Wortman J.R."/>
            <person name="Lawson D."/>
            <person name="Haas B."/>
            <person name="Kodira C."/>
            <person name="Tu Z.J."/>
            <person name="Loftus B."/>
            <person name="Xi Z."/>
            <person name="Megy K."/>
            <person name="Grabherr M."/>
            <person name="Ren Q."/>
            <person name="Zdobnov E.M."/>
            <person name="Lobo N.F."/>
            <person name="Campbell K.S."/>
            <person name="Brown S.E."/>
            <person name="Bonaldo M.F."/>
            <person name="Zhu J."/>
            <person name="Sinkins S.P."/>
            <person name="Hogenkamp D.G."/>
            <person name="Amedeo P."/>
            <person name="Arensburger P."/>
            <person name="Atkinson P.W."/>
            <person name="Bidwell S."/>
            <person name="Biedler J."/>
            <person name="Birney E."/>
            <person name="Bruggner R.V."/>
            <person name="Costas J."/>
            <person name="Coy M.R."/>
            <person name="Crabtree J."/>
            <person name="Crawford M."/>
            <person name="Debruyn B."/>
            <person name="Decaprio D."/>
            <person name="Eiglmeier K."/>
            <person name="Eisenstadt E."/>
            <person name="El-Dorry H."/>
            <person name="Gelbart W.M."/>
            <person name="Gomes S.L."/>
            <person name="Hammond M."/>
            <person name="Hannick L.I."/>
            <person name="Hogan J.R."/>
            <person name="Holmes M.H."/>
            <person name="Jaffe D."/>
            <person name="Johnston J.S."/>
            <person name="Kennedy R.C."/>
            <person name="Koo H."/>
            <person name="Kravitz S."/>
            <person name="Kriventseva E.V."/>
            <person name="Kulp D."/>
            <person name="Labutti K."/>
            <person name="Lee E."/>
            <person name="Li S."/>
            <person name="Lovin D.D."/>
            <person name="Mao C."/>
            <person name="Mauceli E."/>
            <person name="Menck C.F."/>
            <person name="Miller J.R."/>
            <person name="Montgomery P."/>
            <person name="Mori A."/>
            <person name="Nascimento A.L."/>
            <person name="Naveira H.F."/>
            <person name="Nusbaum C."/>
            <person name="O'leary S."/>
            <person name="Orvis J."/>
            <person name="Pertea M."/>
            <person name="Quesneville H."/>
            <person name="Reidenbach K.R."/>
            <person name="Rogers Y.H."/>
            <person name="Roth C.W."/>
            <person name="Schneider J.R."/>
            <person name="Schatz M."/>
            <person name="Shumway M."/>
            <person name="Stanke M."/>
            <person name="Stinson E.O."/>
            <person name="Tubio J.M."/>
            <person name="Vanzee J.P."/>
            <person name="Verjovski-Almeida S."/>
            <person name="Werner D."/>
            <person name="White O."/>
            <person name="Wyder S."/>
            <person name="Zeng Q."/>
            <person name="Zhao Q."/>
            <person name="Zhao Y."/>
            <person name="Hill C.A."/>
            <person name="Raikhel A.S."/>
            <person name="Soares M.B."/>
            <person name="Knudson D.L."/>
            <person name="Lee N.H."/>
            <person name="Galagan J."/>
            <person name="Salzberg S.L."/>
            <person name="Paulsen I.T."/>
            <person name="Dimopoulos G."/>
            <person name="Collins F.H."/>
            <person name="Birren B."/>
            <person name="Fraser-Liggett C.M."/>
            <person name="Severson D.W."/>
        </authorList>
    </citation>
    <scope>NUCLEOTIDE SEQUENCE [LARGE SCALE GENOMIC DNA]</scope>
    <source>
        <strain evidence="3">Liverpool</strain>
    </source>
</reference>
<feature type="region of interest" description="Disordered" evidence="2">
    <location>
        <begin position="845"/>
        <end position="888"/>
    </location>
</feature>
<dbReference type="PaxDb" id="7159-AAEL001953-PA"/>
<feature type="compositionally biased region" description="Basic and acidic residues" evidence="2">
    <location>
        <begin position="493"/>
        <end position="509"/>
    </location>
</feature>
<evidence type="ECO:0000256" key="2">
    <source>
        <dbReference type="SAM" id="MobiDB-lite"/>
    </source>
</evidence>
<sequence>MGIFLSVLVASVGAMDVINCLAYVTNQLTGPPAPADQDLERYRQLLKEQIEKAPKSSVEGLTYAQDGVMYKDGYRVEKFDEERLDELNVRIRELEQRSQEKDQTLDRLNVKLQELERKSVERELVIEELRSRSVSRRESPEPTTSRLSTRDVPQIVLEDDGDSRRGSSKFRPIHRDDEFRRTIKKRSIASNVSEDRTEELEVLSQMEEDEASQMEDYMPLIYSREDYPDSKIKKHMVSPIQELCQMHEDELRAHIRLERSPEPSLGADVFKPWGDIKLDETKEKSLIHPDKDLCIDEELRDSESSVPEEEEECVAIQIEGTHQRLQSPRNTFPELPQLDTEKLLPSSESVPSNLSSHSNSPDPEHPTLKRTRKKSDLTALLLEEERKSEAFSGILIQTEEYDSEGGNRTEFMQSKSPSPYVGPFQELDSPQSTGQLIPLVQEPPKSPTPADQDQSESSVASLPSVHSRDATISPAPIASSGSPASPVSSIVDDSNKDGIHHVDGGDDRSSPVLSERNVSRDGSISLASTDASAASLDLHVDQAPSAASISPPIQQHAAVSITVDLDAGGVDRKSSVSPIPGGDKQTPPRRFRTRKRAVRSLTPINFDQTFMNQFSEQRVSVSPSELEDYINSMEEIKIDPPKPVTPNYVILTTPITSGVPSLLLTDEKGADARFHDDLSSKSFYGSNQVDPERILNHRVNYEEWMKKFPENMTSHLELEDYDSDDEEVENIINGSKAENLSSAITPEPETDVRAFPTNMIASVTPSPEPPIDLPMSPVVPAENNVQVRSEFPLNVEPAYITPSPASQISDISLSTESIPETSSLALGSPLLNSIPSPSTHFTPITSPISSLKSPTPETHSLSPHPLPRLHISSQSPTHSPIPPNMTPEEAIFDIGHLDGLIFETKSRSPTPLAQTPSVQLTQLSPEELAYDIGNLGGLILGPPSRSVSPLPPSSSPTPASSLSSEWTSLQAPSLSNDETRKSTTHIDTNTST</sequence>
<feature type="compositionally biased region" description="Polar residues" evidence="2">
    <location>
        <begin position="449"/>
        <end position="461"/>
    </location>
</feature>
<dbReference type="VEuPathDB" id="VectorBase:AAEL029085"/>